<gene>
    <name evidence="1" type="ORF">B9W25_14540</name>
</gene>
<dbReference type="Gene3D" id="3.40.605.10">
    <property type="entry name" value="Aldehyde Dehydrogenase, Chain A, domain 1"/>
    <property type="match status" value="1"/>
</dbReference>
<comment type="caution">
    <text evidence="1">The sequence shown here is derived from an EMBL/GenBank/DDBJ whole genome shotgun (WGS) entry which is preliminary data.</text>
</comment>
<dbReference type="EMBL" id="NEPB01000038">
    <property type="protein sequence ID" value="PRN32678.1"/>
    <property type="molecule type" value="Genomic_DNA"/>
</dbReference>
<sequence length="57" mass="6320">ATSDARGTSVGTLAIDRYLRPVCYQNYPQSLLPEALKDSNPLQILRLVNGEMTREAI</sequence>
<protein>
    <submittedName>
        <fullName evidence="1">Aldehyde dehydrogenase</fullName>
    </submittedName>
</protein>
<feature type="non-terminal residue" evidence="1">
    <location>
        <position position="1"/>
    </location>
</feature>
<dbReference type="GO" id="GO:0016491">
    <property type="term" value="F:oxidoreductase activity"/>
    <property type="evidence" value="ECO:0007669"/>
    <property type="project" value="InterPro"/>
</dbReference>
<dbReference type="InterPro" id="IPR016162">
    <property type="entry name" value="Ald_DH_N"/>
</dbReference>
<name>A0AA44Y830_ACIBA</name>
<reference evidence="1 2" key="1">
    <citation type="submission" date="2017-04" db="EMBL/GenBank/DDBJ databases">
        <title>Comparison of Acinetobacter baumannii whole genome sequences from two major hospitals in Kuwait.</title>
        <authorList>
            <person name="Nasser K."/>
            <person name="Habibi N."/>
            <person name="Khan M.W."/>
            <person name="Purohit P."/>
            <person name="Al-Obaid I."/>
            <person name="Dhar R."/>
            <person name="Al-Fouzan W."/>
            <person name="Mustafa A.S."/>
        </authorList>
    </citation>
    <scope>NUCLEOTIDE SEQUENCE [LARGE SCALE GENOMIC DNA]</scope>
    <source>
        <strain evidence="1 2">KUFAR57</strain>
    </source>
</reference>
<accession>A0AA44Y830</accession>
<evidence type="ECO:0000313" key="1">
    <source>
        <dbReference type="EMBL" id="PRN32678.1"/>
    </source>
</evidence>
<dbReference type="AlphaFoldDB" id="A0AA44Y830"/>
<organism evidence="1 2">
    <name type="scientific">Acinetobacter baumannii</name>
    <dbReference type="NCBI Taxonomy" id="470"/>
    <lineage>
        <taxon>Bacteria</taxon>
        <taxon>Pseudomonadati</taxon>
        <taxon>Pseudomonadota</taxon>
        <taxon>Gammaproteobacteria</taxon>
        <taxon>Moraxellales</taxon>
        <taxon>Moraxellaceae</taxon>
        <taxon>Acinetobacter</taxon>
        <taxon>Acinetobacter calcoaceticus/baumannii complex</taxon>
    </lineage>
</organism>
<proteinExistence type="predicted"/>
<evidence type="ECO:0000313" key="2">
    <source>
        <dbReference type="Proteomes" id="UP000237823"/>
    </source>
</evidence>
<dbReference type="Proteomes" id="UP000237823">
    <property type="component" value="Unassembled WGS sequence"/>
</dbReference>